<dbReference type="InterPro" id="IPR036462">
    <property type="entry name" value="Fumarylacetoacetase_N_sf"/>
</dbReference>
<feature type="binding site" evidence="13">
    <location>
        <position position="140"/>
    </location>
    <ligand>
        <name>substrate</name>
    </ligand>
</feature>
<feature type="active site" description="Proton acceptor" evidence="12">
    <location>
        <position position="145"/>
    </location>
</feature>
<dbReference type="GO" id="GO:0006559">
    <property type="term" value="P:L-phenylalanine catabolic process"/>
    <property type="evidence" value="ECO:0007669"/>
    <property type="project" value="UniProtKB-UniPathway"/>
</dbReference>
<name>A0A1I1MT76_9BACT</name>
<dbReference type="FunFam" id="3.90.850.10:FF:000004">
    <property type="entry name" value="Fumarylacetoacetase"/>
    <property type="match status" value="1"/>
</dbReference>
<evidence type="ECO:0000256" key="3">
    <source>
        <dbReference type="ARBA" id="ARBA00004782"/>
    </source>
</evidence>
<organism evidence="17 18">
    <name type="scientific">Flexibacter flexilis DSM 6793</name>
    <dbReference type="NCBI Taxonomy" id="927664"/>
    <lineage>
        <taxon>Bacteria</taxon>
        <taxon>Pseudomonadati</taxon>
        <taxon>Bacteroidota</taxon>
        <taxon>Cytophagia</taxon>
        <taxon>Cytophagales</taxon>
        <taxon>Flexibacteraceae</taxon>
        <taxon>Flexibacter</taxon>
    </lineage>
</organism>
<dbReference type="PANTHER" id="PTHR43069">
    <property type="entry name" value="FUMARYLACETOACETASE"/>
    <property type="match status" value="1"/>
</dbReference>
<dbReference type="STRING" id="927664.SAMN05421780_11183"/>
<dbReference type="NCBIfam" id="TIGR01266">
    <property type="entry name" value="fum_ac_acetase"/>
    <property type="match status" value="1"/>
</dbReference>
<comment type="cofactor">
    <cofactor evidence="2 14">
        <name>Mg(2+)</name>
        <dbReference type="ChEBI" id="CHEBI:18420"/>
    </cofactor>
</comment>
<feature type="binding site" evidence="13">
    <location>
        <position position="252"/>
    </location>
    <ligand>
        <name>substrate</name>
    </ligand>
</feature>
<dbReference type="SUPFAM" id="SSF56529">
    <property type="entry name" value="FAH"/>
    <property type="match status" value="1"/>
</dbReference>
<evidence type="ECO:0000256" key="9">
    <source>
        <dbReference type="ARBA" id="ARBA00022842"/>
    </source>
</evidence>
<feature type="domain" description="Fumarylacetoacetase N-terminal" evidence="16">
    <location>
        <begin position="20"/>
        <end position="130"/>
    </location>
</feature>
<dbReference type="InterPro" id="IPR005959">
    <property type="entry name" value="Fumarylacetoacetase"/>
</dbReference>
<feature type="binding site" evidence="13">
    <location>
        <position position="154"/>
    </location>
    <ligand>
        <name>substrate</name>
    </ligand>
</feature>
<dbReference type="GO" id="GO:1902000">
    <property type="term" value="P:homogentisate catabolic process"/>
    <property type="evidence" value="ECO:0007669"/>
    <property type="project" value="TreeGrafter"/>
</dbReference>
<feature type="binding site" evidence="13">
    <location>
        <position position="256"/>
    </location>
    <ligand>
        <name>substrate</name>
    </ligand>
</feature>
<evidence type="ECO:0000256" key="14">
    <source>
        <dbReference type="PIRSR" id="PIRSR605959-3"/>
    </source>
</evidence>
<feature type="binding site" evidence="14">
    <location>
        <position position="265"/>
    </location>
    <ligand>
        <name>Mg(2+)</name>
        <dbReference type="ChEBI" id="CHEBI:18420"/>
    </ligand>
</feature>
<evidence type="ECO:0000256" key="10">
    <source>
        <dbReference type="ARBA" id="ARBA00022878"/>
    </source>
</evidence>
<feature type="binding site" evidence="14">
    <location>
        <position position="245"/>
    </location>
    <ligand>
        <name>Ca(2+)</name>
        <dbReference type="ChEBI" id="CHEBI:29108"/>
    </ligand>
</feature>
<feature type="binding site" evidence="14">
    <location>
        <position position="213"/>
    </location>
    <ligand>
        <name>Ca(2+)</name>
        <dbReference type="ChEBI" id="CHEBI:29108"/>
    </ligand>
</feature>
<keyword evidence="9 14" id="KW-0460">Magnesium</keyword>
<keyword evidence="18" id="KW-1185">Reference proteome</keyword>
<evidence type="ECO:0000256" key="5">
    <source>
        <dbReference type="ARBA" id="ARBA00012094"/>
    </source>
</evidence>
<dbReference type="GO" id="GO:0046872">
    <property type="term" value="F:metal ion binding"/>
    <property type="evidence" value="ECO:0007669"/>
    <property type="project" value="UniProtKB-KW"/>
</dbReference>
<comment type="pathway">
    <text evidence="3">Amino-acid degradation; L-phenylalanine degradation; acetoacetate and fumarate from L-phenylalanine: step 6/6.</text>
</comment>
<protein>
    <recommendedName>
        <fullName evidence="5">fumarylacetoacetase</fullName>
        <ecNumber evidence="5">3.7.1.2</ecNumber>
    </recommendedName>
</protein>
<dbReference type="InterPro" id="IPR015377">
    <property type="entry name" value="Fumarylacetoacetase_N"/>
</dbReference>
<evidence type="ECO:0000256" key="13">
    <source>
        <dbReference type="PIRSR" id="PIRSR605959-2"/>
    </source>
</evidence>
<evidence type="ECO:0000256" key="7">
    <source>
        <dbReference type="ARBA" id="ARBA00022801"/>
    </source>
</evidence>
<accession>A0A1I1MT76</accession>
<dbReference type="EMBL" id="FOLE01000011">
    <property type="protein sequence ID" value="SFC88336.1"/>
    <property type="molecule type" value="Genomic_DNA"/>
</dbReference>
<evidence type="ECO:0000256" key="12">
    <source>
        <dbReference type="PIRSR" id="PIRSR605959-1"/>
    </source>
</evidence>
<gene>
    <name evidence="17" type="ORF">SAMN05421780_11183</name>
</gene>
<feature type="binding site" evidence="14">
    <location>
        <position position="138"/>
    </location>
    <ligand>
        <name>Ca(2+)</name>
        <dbReference type="ChEBI" id="CHEBI:29108"/>
    </ligand>
</feature>
<dbReference type="RefSeq" id="WP_091515723.1">
    <property type="nucleotide sequence ID" value="NZ_FOLE01000011.1"/>
</dbReference>
<evidence type="ECO:0000256" key="4">
    <source>
        <dbReference type="ARBA" id="ARBA00010211"/>
    </source>
</evidence>
<evidence type="ECO:0000256" key="11">
    <source>
        <dbReference type="ARBA" id="ARBA00023232"/>
    </source>
</evidence>
<dbReference type="AlphaFoldDB" id="A0A1I1MT76"/>
<dbReference type="Proteomes" id="UP000199514">
    <property type="component" value="Unassembled WGS sequence"/>
</dbReference>
<sequence>MLPLSSWVEVPENSDFSIYNLPYGIYSHAKYSPAPSVGVRIGNFVLNLQQCAKHPDFWADIAFDTSVFAQKSLNAFMACGRPVWRAVRERLTDLLRHNTSYTLRHLHEHAVSVGQSPYLIPVEEVQMYLPIEIGDYTDFYSSIEHATNVGTMFRDPANALLPNWKHLPVAYHGRASSIVVSGVDIHRPKGQIKPADAPAPIFTPTRMLDFELEMAFIVGKETALGQSVSTAEAHDYIFGFTLFNDWSARDIQTWEYVPLGPFLAKNFASSMSAWVVTLDALEPFKVDSPAQNPEVLPYLQYSGQYNYDIQLEVFLKPEGGQEQQICSSNFKYMYWNIAQQLAHHTVNGCNIRVGDVCASGTISGKETNSYGSLLELTWKGTNPIRMVDGSERTFILDGDVVIVRGFAFKNNVRVGFGEVYAKVLPAL</sequence>
<reference evidence="17 18" key="1">
    <citation type="submission" date="2016-10" db="EMBL/GenBank/DDBJ databases">
        <authorList>
            <person name="de Groot N.N."/>
        </authorList>
    </citation>
    <scope>NUCLEOTIDE SEQUENCE [LARGE SCALE GENOMIC DNA]</scope>
    <source>
        <strain evidence="17 18">DSM 6793</strain>
    </source>
</reference>
<evidence type="ECO:0000256" key="8">
    <source>
        <dbReference type="ARBA" id="ARBA00022837"/>
    </source>
</evidence>
<dbReference type="Gene3D" id="2.30.30.230">
    <property type="entry name" value="Fumarylacetoacetase, N-terminal domain"/>
    <property type="match status" value="1"/>
</dbReference>
<dbReference type="Gene3D" id="3.90.850.10">
    <property type="entry name" value="Fumarylacetoacetase-like, C-terminal domain"/>
    <property type="match status" value="1"/>
</dbReference>
<dbReference type="OrthoDB" id="3766879at2"/>
<evidence type="ECO:0000313" key="18">
    <source>
        <dbReference type="Proteomes" id="UP000199514"/>
    </source>
</evidence>
<feature type="binding site" evidence="14">
    <location>
        <position position="211"/>
    </location>
    <ligand>
        <name>Ca(2+)</name>
        <dbReference type="ChEBI" id="CHEBI:29108"/>
    </ligand>
</feature>
<dbReference type="Pfam" id="PF01557">
    <property type="entry name" value="FAA_hydrolase"/>
    <property type="match status" value="1"/>
</dbReference>
<keyword evidence="6 14" id="KW-0479">Metal-binding</keyword>
<dbReference type="EC" id="3.7.1.2" evidence="5"/>
<dbReference type="InterPro" id="IPR011234">
    <property type="entry name" value="Fumarylacetoacetase-like_C"/>
</dbReference>
<evidence type="ECO:0000256" key="1">
    <source>
        <dbReference type="ARBA" id="ARBA00001913"/>
    </source>
</evidence>
<proteinExistence type="inferred from homology"/>
<dbReference type="Pfam" id="PF09298">
    <property type="entry name" value="FAA_hydrolase_N"/>
    <property type="match status" value="1"/>
</dbReference>
<dbReference type="UniPathway" id="UPA00139">
    <property type="reaction ID" value="UER00341"/>
</dbReference>
<keyword evidence="8 14" id="KW-0106">Calcium</keyword>
<evidence type="ECO:0000256" key="6">
    <source>
        <dbReference type="ARBA" id="ARBA00022723"/>
    </source>
</evidence>
<feature type="binding site" evidence="14">
    <location>
        <position position="269"/>
    </location>
    <ligand>
        <name>Mg(2+)</name>
        <dbReference type="ChEBI" id="CHEBI:18420"/>
    </ligand>
</feature>
<comment type="cofactor">
    <cofactor evidence="1 14">
        <name>Ca(2+)</name>
        <dbReference type="ChEBI" id="CHEBI:29108"/>
    </cofactor>
</comment>
<keyword evidence="11" id="KW-0585">Phenylalanine catabolism</keyword>
<keyword evidence="7" id="KW-0378">Hydrolase</keyword>
<dbReference type="GO" id="GO:0006572">
    <property type="term" value="P:L-tyrosine catabolic process"/>
    <property type="evidence" value="ECO:0007669"/>
    <property type="project" value="UniProtKB-KW"/>
</dbReference>
<feature type="binding site" evidence="14">
    <location>
        <position position="245"/>
    </location>
    <ligand>
        <name>Mg(2+)</name>
        <dbReference type="ChEBI" id="CHEBI:18420"/>
    </ligand>
</feature>
<evidence type="ECO:0000259" key="16">
    <source>
        <dbReference type="Pfam" id="PF09298"/>
    </source>
</evidence>
<dbReference type="InterPro" id="IPR036663">
    <property type="entry name" value="Fumarylacetoacetase_C_sf"/>
</dbReference>
<evidence type="ECO:0000259" key="15">
    <source>
        <dbReference type="Pfam" id="PF01557"/>
    </source>
</evidence>
<evidence type="ECO:0000313" key="17">
    <source>
        <dbReference type="EMBL" id="SFC88336.1"/>
    </source>
</evidence>
<feature type="binding site" evidence="13">
    <location>
        <position position="361"/>
    </location>
    <ligand>
        <name>substrate</name>
    </ligand>
</feature>
<dbReference type="PANTHER" id="PTHR43069:SF2">
    <property type="entry name" value="FUMARYLACETOACETASE"/>
    <property type="match status" value="1"/>
</dbReference>
<comment type="similarity">
    <text evidence="4">Belongs to the FAH family.</text>
</comment>
<keyword evidence="10" id="KW-0828">Tyrosine catabolism</keyword>
<dbReference type="GO" id="GO:0004334">
    <property type="term" value="F:fumarylacetoacetase activity"/>
    <property type="evidence" value="ECO:0007669"/>
    <property type="project" value="UniProtKB-EC"/>
</dbReference>
<dbReference type="SUPFAM" id="SSF63433">
    <property type="entry name" value="Fumarylacetoacetate hydrolase, FAH, N-terminal domain"/>
    <property type="match status" value="1"/>
</dbReference>
<feature type="domain" description="Fumarylacetoacetase-like C-terminal" evidence="15">
    <location>
        <begin position="137"/>
        <end position="405"/>
    </location>
</feature>
<evidence type="ECO:0000256" key="2">
    <source>
        <dbReference type="ARBA" id="ARBA00001946"/>
    </source>
</evidence>